<dbReference type="OrthoDB" id="3398267at2"/>
<protein>
    <recommendedName>
        <fullName evidence="4">PD-(D/E)XK nuclease superfamily protein</fullName>
    </recommendedName>
</protein>
<proteinExistence type="predicted"/>
<dbReference type="Gene3D" id="3.90.320.10">
    <property type="match status" value="1"/>
</dbReference>
<reference evidence="2 3" key="1">
    <citation type="submission" date="2015-09" db="EMBL/GenBank/DDBJ databases">
        <authorList>
            <consortium name="Pathogen Informatics"/>
        </authorList>
    </citation>
    <scope>NUCLEOTIDE SEQUENCE [LARGE SCALE GENOMIC DNA]</scope>
    <source>
        <strain evidence="2 3">2789STDY5834876</strain>
    </source>
</reference>
<dbReference type="PANTHER" id="PTHR31340">
    <property type="entry name" value="MITOCHONDRIAL GENOME MAINTENANCE EXONUCLEASE 1"/>
    <property type="match status" value="1"/>
</dbReference>
<evidence type="ECO:0000313" key="2">
    <source>
        <dbReference type="EMBL" id="CUN71548.1"/>
    </source>
</evidence>
<gene>
    <name evidence="2" type="ORF">ERS852491_00316</name>
</gene>
<evidence type="ECO:0008006" key="4">
    <source>
        <dbReference type="Google" id="ProtNLM"/>
    </source>
</evidence>
<accession>A0A173Z8P7</accession>
<sequence>MEINENGLPVFPELNFEEKRHIYTINGQILPSVTTVMRPLDNEVYRGIDEDVMKMAADRGTAIHNAVENYVIYGIEDIERKHRGYFDGFLRFWEENNPEPLATESRLYHKILRYAGTADLPCVIGGKRILIDYKTSAAVNKMLTGVQLEAYAKAYSSHGFKFDEKAIVHLKNDGSYQMVRYKANDMESWEVFSSLMVVWNHIQKYK</sequence>
<dbReference type="PANTHER" id="PTHR31340:SF3">
    <property type="entry name" value="MITOCHONDRIAL GENOME MAINTENANCE EXONUCLEASE 1"/>
    <property type="match status" value="1"/>
</dbReference>
<dbReference type="EMBL" id="CYZU01000002">
    <property type="protein sequence ID" value="CUN71548.1"/>
    <property type="molecule type" value="Genomic_DNA"/>
</dbReference>
<dbReference type="GO" id="GO:0016787">
    <property type="term" value="F:hydrolase activity"/>
    <property type="evidence" value="ECO:0007669"/>
    <property type="project" value="UniProtKB-KW"/>
</dbReference>
<name>A0A173Z8P7_9FIRM</name>
<evidence type="ECO:0000256" key="1">
    <source>
        <dbReference type="ARBA" id="ARBA00022801"/>
    </source>
</evidence>
<evidence type="ECO:0000313" key="3">
    <source>
        <dbReference type="Proteomes" id="UP000095544"/>
    </source>
</evidence>
<dbReference type="Proteomes" id="UP000095544">
    <property type="component" value="Unassembled WGS sequence"/>
</dbReference>
<organism evidence="2 3">
    <name type="scientific">Faecalicatena contorta</name>
    <dbReference type="NCBI Taxonomy" id="39482"/>
    <lineage>
        <taxon>Bacteria</taxon>
        <taxon>Bacillati</taxon>
        <taxon>Bacillota</taxon>
        <taxon>Clostridia</taxon>
        <taxon>Lachnospirales</taxon>
        <taxon>Lachnospiraceae</taxon>
        <taxon>Faecalicatena</taxon>
    </lineage>
</organism>
<dbReference type="AlphaFoldDB" id="A0A173Z8P7"/>
<dbReference type="GeneID" id="57967422"/>
<dbReference type="InterPro" id="IPR011604">
    <property type="entry name" value="PDDEXK-like_dom_sf"/>
</dbReference>
<dbReference type="STRING" id="39482.ERS852491_00316"/>
<dbReference type="RefSeq" id="WP_055150300.1">
    <property type="nucleotide sequence ID" value="NZ_CYZU01000002.1"/>
</dbReference>
<keyword evidence="1" id="KW-0378">Hydrolase</keyword>